<sequence>MKTAQTVMATNNDNLLKSLLFDNEAATRRVNNSRSEKEAKKQRIEIKLKKPDTYNSTFLK</sequence>
<dbReference type="RefSeq" id="WP_173269979.1">
    <property type="nucleotide sequence ID" value="NZ_JABMKV010000001.1"/>
</dbReference>
<comment type="caution">
    <text evidence="1">The sequence shown here is derived from an EMBL/GenBank/DDBJ whole genome shotgun (WGS) entry which is preliminary data.</text>
</comment>
<keyword evidence="2" id="KW-1185">Reference proteome</keyword>
<dbReference type="Proteomes" id="UP000762110">
    <property type="component" value="Unassembled WGS sequence"/>
</dbReference>
<evidence type="ECO:0000313" key="2">
    <source>
        <dbReference type="Proteomes" id="UP000762110"/>
    </source>
</evidence>
<gene>
    <name evidence="1" type="ORF">HQN85_06025</name>
</gene>
<organism evidence="1 2">
    <name type="scientific">Pedobacter boryungensis</name>
    <dbReference type="NCBI Taxonomy" id="869962"/>
    <lineage>
        <taxon>Bacteria</taxon>
        <taxon>Pseudomonadati</taxon>
        <taxon>Bacteroidota</taxon>
        <taxon>Sphingobacteriia</taxon>
        <taxon>Sphingobacteriales</taxon>
        <taxon>Sphingobacteriaceae</taxon>
        <taxon>Pedobacter</taxon>
    </lineage>
</organism>
<name>A0ABX2DE75_9SPHI</name>
<reference evidence="1 2" key="1">
    <citation type="submission" date="2020-05" db="EMBL/GenBank/DDBJ databases">
        <title>Description of Pedobacter foliorum sp. nov.</title>
        <authorList>
            <person name="Qi S."/>
            <person name="Carlier A."/>
            <person name="Cnockaert M."/>
            <person name="Vandamme P."/>
        </authorList>
    </citation>
    <scope>NUCLEOTIDE SEQUENCE [LARGE SCALE GENOMIC DNA]</scope>
    <source>
        <strain evidence="1 2">LMG 31300</strain>
    </source>
</reference>
<evidence type="ECO:0000313" key="1">
    <source>
        <dbReference type="EMBL" id="NQX31271.1"/>
    </source>
</evidence>
<accession>A0ABX2DE75</accession>
<proteinExistence type="predicted"/>
<dbReference type="EMBL" id="JABMKV010000001">
    <property type="protein sequence ID" value="NQX31271.1"/>
    <property type="molecule type" value="Genomic_DNA"/>
</dbReference>
<protein>
    <submittedName>
        <fullName evidence="1">Uncharacterized protein</fullName>
    </submittedName>
</protein>